<dbReference type="InterPro" id="IPR008893">
    <property type="entry name" value="WGR_domain"/>
</dbReference>
<evidence type="ECO:0000256" key="14">
    <source>
        <dbReference type="ARBA" id="ARBA00033987"/>
    </source>
</evidence>
<evidence type="ECO:0000256" key="4">
    <source>
        <dbReference type="ARBA" id="ARBA00022695"/>
    </source>
</evidence>
<dbReference type="GO" id="GO:0003677">
    <property type="term" value="F:DNA binding"/>
    <property type="evidence" value="ECO:0007669"/>
    <property type="project" value="UniProtKB-KW"/>
</dbReference>
<evidence type="ECO:0000313" key="22">
    <source>
        <dbReference type="Proteomes" id="UP000557566"/>
    </source>
</evidence>
<dbReference type="SUPFAM" id="SSF56399">
    <property type="entry name" value="ADP-ribosylation"/>
    <property type="match status" value="1"/>
</dbReference>
<accession>A0A8H4LWD5</accession>
<dbReference type="PROSITE" id="PS51257">
    <property type="entry name" value="PROKAR_LIPOPROTEIN"/>
    <property type="match status" value="1"/>
</dbReference>
<evidence type="ECO:0000256" key="8">
    <source>
        <dbReference type="ARBA" id="ARBA00022771"/>
    </source>
</evidence>
<dbReference type="InterPro" id="IPR012317">
    <property type="entry name" value="Poly(ADP-ribose)pol_cat_dom"/>
</dbReference>
<dbReference type="CDD" id="cd01437">
    <property type="entry name" value="parp_like"/>
    <property type="match status" value="1"/>
</dbReference>
<dbReference type="PANTHER" id="PTHR10459:SF60">
    <property type="entry name" value="POLY [ADP-RIBOSE] POLYMERASE 2"/>
    <property type="match status" value="1"/>
</dbReference>
<dbReference type="EMBL" id="JAAVMX010000007">
    <property type="protein sequence ID" value="KAF4506728.1"/>
    <property type="molecule type" value="Genomic_DNA"/>
</dbReference>
<feature type="domain" description="PARP catalytic" evidence="18">
    <location>
        <begin position="460"/>
        <end position="693"/>
    </location>
</feature>
<organism evidence="21 22">
    <name type="scientific">Ophiocordyceps sinensis</name>
    <dbReference type="NCBI Taxonomy" id="72228"/>
    <lineage>
        <taxon>Eukaryota</taxon>
        <taxon>Fungi</taxon>
        <taxon>Dikarya</taxon>
        <taxon>Ascomycota</taxon>
        <taxon>Pezizomycotina</taxon>
        <taxon>Sordariomycetes</taxon>
        <taxon>Hypocreomycetidae</taxon>
        <taxon>Hypocreales</taxon>
        <taxon>Ophiocordycipitaceae</taxon>
        <taxon>Ophiocordyceps</taxon>
    </lineage>
</organism>
<evidence type="ECO:0000259" key="17">
    <source>
        <dbReference type="PROSITE" id="PS50172"/>
    </source>
</evidence>
<feature type="domain" description="PARP alpha-helical" evidence="19">
    <location>
        <begin position="324"/>
        <end position="450"/>
    </location>
</feature>
<feature type="region of interest" description="Disordered" evidence="16">
    <location>
        <begin position="116"/>
        <end position="145"/>
    </location>
</feature>
<dbReference type="Gene3D" id="2.20.140.10">
    <property type="entry name" value="WGR domain"/>
    <property type="match status" value="1"/>
</dbReference>
<evidence type="ECO:0000256" key="12">
    <source>
        <dbReference type="ARBA" id="ARBA00023242"/>
    </source>
</evidence>
<evidence type="ECO:0000256" key="9">
    <source>
        <dbReference type="ARBA" id="ARBA00022833"/>
    </source>
</evidence>
<evidence type="ECO:0000256" key="2">
    <source>
        <dbReference type="ARBA" id="ARBA00022676"/>
    </source>
</evidence>
<keyword evidence="4" id="KW-0548">Nucleotidyltransferase</keyword>
<dbReference type="GO" id="GO:1990404">
    <property type="term" value="F:NAD+-protein mono-ADP-ribosyltransferase activity"/>
    <property type="evidence" value="ECO:0007669"/>
    <property type="project" value="TreeGrafter"/>
</dbReference>
<evidence type="ECO:0000313" key="21">
    <source>
        <dbReference type="EMBL" id="KAF4506728.1"/>
    </source>
</evidence>
<proteinExistence type="inferred from homology"/>
<evidence type="ECO:0000256" key="10">
    <source>
        <dbReference type="ARBA" id="ARBA00023027"/>
    </source>
</evidence>
<dbReference type="SUPFAM" id="SSF47587">
    <property type="entry name" value="Domain of poly(ADP-ribose) polymerase"/>
    <property type="match status" value="1"/>
</dbReference>
<evidence type="ECO:0000256" key="13">
    <source>
        <dbReference type="ARBA" id="ARBA00024347"/>
    </source>
</evidence>
<dbReference type="Gene3D" id="3.90.228.10">
    <property type="match status" value="1"/>
</dbReference>
<feature type="domain" description="BRCT" evidence="17">
    <location>
        <begin position="11"/>
        <end position="107"/>
    </location>
</feature>
<keyword evidence="3 15" id="KW-0808">Transferase</keyword>
<comment type="similarity">
    <text evidence="13">Belongs to the ARTD/PARP family.</text>
</comment>
<keyword evidence="10 15" id="KW-0520">NAD</keyword>
<dbReference type="GO" id="GO:0016779">
    <property type="term" value="F:nucleotidyltransferase activity"/>
    <property type="evidence" value="ECO:0007669"/>
    <property type="project" value="UniProtKB-KW"/>
</dbReference>
<feature type="domain" description="WGR" evidence="20">
    <location>
        <begin position="192"/>
        <end position="289"/>
    </location>
</feature>
<dbReference type="GO" id="GO:0003950">
    <property type="term" value="F:NAD+ poly-ADP-ribosyltransferase activity"/>
    <property type="evidence" value="ECO:0007669"/>
    <property type="project" value="UniProtKB-UniRule"/>
</dbReference>
<evidence type="ECO:0000259" key="19">
    <source>
        <dbReference type="PROSITE" id="PS51060"/>
    </source>
</evidence>
<dbReference type="PROSITE" id="PS50172">
    <property type="entry name" value="BRCT"/>
    <property type="match status" value="1"/>
</dbReference>
<dbReference type="PROSITE" id="PS51059">
    <property type="entry name" value="PARP_CATALYTIC"/>
    <property type="match status" value="1"/>
</dbReference>
<dbReference type="GO" id="GO:0008270">
    <property type="term" value="F:zinc ion binding"/>
    <property type="evidence" value="ECO:0007669"/>
    <property type="project" value="UniProtKB-KW"/>
</dbReference>
<gene>
    <name evidence="21" type="ORF">G6O67_006782</name>
</gene>
<keyword evidence="2 15" id="KW-0328">Glycosyltransferase</keyword>
<dbReference type="InterPro" id="IPR036420">
    <property type="entry name" value="BRCT_dom_sf"/>
</dbReference>
<keyword evidence="8" id="KW-0863">Zinc-finger</keyword>
<evidence type="ECO:0000259" key="18">
    <source>
        <dbReference type="PROSITE" id="PS51059"/>
    </source>
</evidence>
<keyword evidence="6" id="KW-0677">Repeat</keyword>
<evidence type="ECO:0000256" key="7">
    <source>
        <dbReference type="ARBA" id="ARBA00022765"/>
    </source>
</evidence>
<evidence type="ECO:0000256" key="5">
    <source>
        <dbReference type="ARBA" id="ARBA00022723"/>
    </source>
</evidence>
<dbReference type="InterPro" id="IPR036616">
    <property type="entry name" value="Poly(ADP-ribose)pol_reg_dom_sf"/>
</dbReference>
<comment type="subcellular location">
    <subcellularLocation>
        <location evidence="1">Nucleus</location>
    </subcellularLocation>
</comment>
<keyword evidence="12" id="KW-0539">Nucleus</keyword>
<dbReference type="Pfam" id="PF00533">
    <property type="entry name" value="BRCT"/>
    <property type="match status" value="1"/>
</dbReference>
<dbReference type="InterPro" id="IPR004102">
    <property type="entry name" value="Poly(ADP-ribose)pol_reg_dom"/>
</dbReference>
<dbReference type="Gene3D" id="3.40.50.10190">
    <property type="entry name" value="BRCT domain"/>
    <property type="match status" value="1"/>
</dbReference>
<dbReference type="GO" id="GO:0070212">
    <property type="term" value="P:protein poly-ADP-ribosylation"/>
    <property type="evidence" value="ECO:0007669"/>
    <property type="project" value="TreeGrafter"/>
</dbReference>
<dbReference type="SMART" id="SM00292">
    <property type="entry name" value="BRCT"/>
    <property type="match status" value="1"/>
</dbReference>
<evidence type="ECO:0000256" key="1">
    <source>
        <dbReference type="ARBA" id="ARBA00004123"/>
    </source>
</evidence>
<evidence type="ECO:0000256" key="11">
    <source>
        <dbReference type="ARBA" id="ARBA00023125"/>
    </source>
</evidence>
<dbReference type="PROSITE" id="PS51060">
    <property type="entry name" value="PARP_ALPHA_HD"/>
    <property type="match status" value="1"/>
</dbReference>
<evidence type="ECO:0000256" key="3">
    <source>
        <dbReference type="ARBA" id="ARBA00022679"/>
    </source>
</evidence>
<dbReference type="CDD" id="cd07997">
    <property type="entry name" value="WGR_PARP"/>
    <property type="match status" value="1"/>
</dbReference>
<dbReference type="PROSITE" id="PS51977">
    <property type="entry name" value="WGR"/>
    <property type="match status" value="1"/>
</dbReference>
<keyword evidence="9" id="KW-0862">Zinc</keyword>
<dbReference type="Pfam" id="PF00644">
    <property type="entry name" value="PARP"/>
    <property type="match status" value="1"/>
</dbReference>
<dbReference type="InterPro" id="IPR001357">
    <property type="entry name" value="BRCT_dom"/>
</dbReference>
<dbReference type="OrthoDB" id="2017365at2759"/>
<feature type="region of interest" description="Disordered" evidence="16">
    <location>
        <begin position="296"/>
        <end position="323"/>
    </location>
</feature>
<dbReference type="GO" id="GO:0005730">
    <property type="term" value="C:nucleolus"/>
    <property type="evidence" value="ECO:0007669"/>
    <property type="project" value="TreeGrafter"/>
</dbReference>
<dbReference type="FunFam" id="2.20.140.10:FF:000001">
    <property type="entry name" value="Poly [ADP-ribose] polymerase"/>
    <property type="match status" value="1"/>
</dbReference>
<dbReference type="SUPFAM" id="SSF142921">
    <property type="entry name" value="WGR domain-like"/>
    <property type="match status" value="1"/>
</dbReference>
<dbReference type="InterPro" id="IPR050800">
    <property type="entry name" value="ARTD/PARP"/>
</dbReference>
<comment type="caution">
    <text evidence="21">The sequence shown here is derived from an EMBL/GenBank/DDBJ whole genome shotgun (WGS) entry which is preliminary data.</text>
</comment>
<protein>
    <recommendedName>
        <fullName evidence="15">Poly [ADP-ribose] polymerase</fullName>
        <shortName evidence="15">PARP</shortName>
        <ecNumber evidence="15">2.4.2.-</ecNumber>
    </recommendedName>
</protein>
<dbReference type="PANTHER" id="PTHR10459">
    <property type="entry name" value="DNA LIGASE"/>
    <property type="match status" value="1"/>
</dbReference>
<evidence type="ECO:0000256" key="15">
    <source>
        <dbReference type="RuleBase" id="RU362114"/>
    </source>
</evidence>
<keyword evidence="11" id="KW-0238">DNA-binding</keyword>
<dbReference type="Proteomes" id="UP000557566">
    <property type="component" value="Unassembled WGS sequence"/>
</dbReference>
<comment type="catalytic activity">
    <reaction evidence="14">
        <text>NAD(+) + (ADP-D-ribosyl)n-acceptor = nicotinamide + (ADP-D-ribosyl)n+1-acceptor + H(+).</text>
        <dbReference type="EC" id="2.4.2.30"/>
    </reaction>
</comment>
<dbReference type="Gene3D" id="1.20.142.10">
    <property type="entry name" value="Poly(ADP-ribose) polymerase, regulatory domain"/>
    <property type="match status" value="1"/>
</dbReference>
<evidence type="ECO:0000256" key="6">
    <source>
        <dbReference type="ARBA" id="ARBA00022737"/>
    </source>
</evidence>
<dbReference type="GO" id="GO:0006302">
    <property type="term" value="P:double-strand break repair"/>
    <property type="evidence" value="ECO:0007669"/>
    <property type="project" value="TreeGrafter"/>
</dbReference>
<dbReference type="AlphaFoldDB" id="A0A8H4LWD5"/>
<name>A0A8H4LWD5_9HYPO</name>
<dbReference type="SUPFAM" id="SSF52113">
    <property type="entry name" value="BRCT domain"/>
    <property type="match status" value="1"/>
</dbReference>
<dbReference type="InterPro" id="IPR036930">
    <property type="entry name" value="WGR_dom_sf"/>
</dbReference>
<evidence type="ECO:0000256" key="16">
    <source>
        <dbReference type="SAM" id="MobiDB-lite"/>
    </source>
</evidence>
<dbReference type="Pfam" id="PF05406">
    <property type="entry name" value="WGR"/>
    <property type="match status" value="1"/>
</dbReference>
<evidence type="ECO:0000259" key="20">
    <source>
        <dbReference type="PROSITE" id="PS51977"/>
    </source>
</evidence>
<keyword evidence="22" id="KW-1185">Reference proteome</keyword>
<dbReference type="EC" id="2.4.2.-" evidence="15"/>
<sequence>MPSRRGPKQPQPATALQGCIVAFSGRFRPKYDHSHSSLEEIVRALGGGVVKTAAASMTHLVCTGPDYTDVTAKVRTAKGQDVPIVGPEWLFACEKRQAAVAVDDFLWSAAPDGAAVKEEDGDDAGPSAAGNQRKKRPIAAVADSKANEDCPAKKLKAIDELQAEGGKVMAEGQFAKNKSVAIPVDSHCYLTAYRVHVDPRTGMIYDASLNQSSTSNNHNKFYRLQILRNPQDGSFKTWTRWGRVGETGQNAVLGDGTIRDAIKSFEKKFRDKTGLSWDRRGDDPKPGKYAFVERSYYPDSDDDGGSPSGTKASGQEGAKFTMPDCTLNKPVQQLMKLIFNQSYFQAAMSSLNYDANKLPLGKLSKATITRGFQQLKDLAALLNDPNLALSRWDRSVNDATEHLSNTYYSVIPHAFGRNRPPLISTSAQLKMEIDLLESLSDMKVAAELLELDRKTAEDVHPLDRQFRSLGMQEMTALDPAAGEFAVLERYLQDSRSSTHGAKYQVKHIFRIERQGEGARLDASRFASVPSDRRLLWHGSRCTNFGGILSQGLRIAPPEAPVSGYMFGKGIYLADMSSKSANYCSAHDSNRQALLLLCEAELGRPVQELTQSNYSAGEDAAAKGMVSTWGMGSMGPRKWMDAGVVHPALRGVQMPDTSVKPGPTKIAATSLLHNEYICYDVAQVKLRYLFRVTM</sequence>
<reference evidence="21 22" key="1">
    <citation type="journal article" date="2020" name="Genome Biol. Evol.">
        <title>A new high-quality draft genome assembly of the Chinese cordyceps Ophiocordyceps sinensis.</title>
        <authorList>
            <person name="Shu R."/>
            <person name="Zhang J."/>
            <person name="Meng Q."/>
            <person name="Zhang H."/>
            <person name="Zhou G."/>
            <person name="Li M."/>
            <person name="Wu P."/>
            <person name="Zhao Y."/>
            <person name="Chen C."/>
            <person name="Qin Q."/>
        </authorList>
    </citation>
    <scope>NUCLEOTIDE SEQUENCE [LARGE SCALE GENOMIC DNA]</scope>
    <source>
        <strain evidence="21 22">IOZ07</strain>
    </source>
</reference>
<dbReference type="Pfam" id="PF02877">
    <property type="entry name" value="PARP_reg"/>
    <property type="match status" value="1"/>
</dbReference>
<dbReference type="SMART" id="SM00773">
    <property type="entry name" value="WGR"/>
    <property type="match status" value="1"/>
</dbReference>
<dbReference type="FunFam" id="1.20.142.10:FF:000002">
    <property type="entry name" value="Poly [ADP-ribose] polymerase"/>
    <property type="match status" value="1"/>
</dbReference>
<keyword evidence="7" id="KW-0013">ADP-ribosylation</keyword>
<keyword evidence="5" id="KW-0479">Metal-binding</keyword>